<proteinExistence type="predicted"/>
<reference evidence="1 2" key="1">
    <citation type="submission" date="2016-10" db="EMBL/GenBank/DDBJ databases">
        <title>The whole genome sequencing and assembly of B. asteroides DSM 20089 strain.</title>
        <authorList>
            <person name="Lee Y.-J."/>
            <person name="Park M.-K."/>
            <person name="Yi H."/>
            <person name="Bahn Y.-S."/>
            <person name="Kim J.F."/>
            <person name="Lee D.-W."/>
        </authorList>
    </citation>
    <scope>NUCLEOTIDE SEQUENCE [LARGE SCALE GENOMIC DNA]</scope>
    <source>
        <strain evidence="1 2">DSM 20089</strain>
    </source>
</reference>
<evidence type="ECO:0000313" key="1">
    <source>
        <dbReference type="EMBL" id="ATO42034.1"/>
    </source>
</evidence>
<evidence type="ECO:0000313" key="2">
    <source>
        <dbReference type="Proteomes" id="UP000224056"/>
    </source>
</evidence>
<dbReference type="AlphaFoldDB" id="A0AAD0EVG5"/>
<organism evidence="1 2">
    <name type="scientific">Bifidobacterium asteroides DSM 20089</name>
    <dbReference type="NCBI Taxonomy" id="1437594"/>
    <lineage>
        <taxon>Bacteria</taxon>
        <taxon>Bacillati</taxon>
        <taxon>Actinomycetota</taxon>
        <taxon>Actinomycetes</taxon>
        <taxon>Bifidobacteriales</taxon>
        <taxon>Bifidobacteriaceae</taxon>
        <taxon>Bifidobacterium</taxon>
    </lineage>
</organism>
<protein>
    <submittedName>
        <fullName evidence="1">Uncharacterized protein</fullName>
    </submittedName>
</protein>
<name>A0AAD0EVG5_9BIFI</name>
<dbReference type="EMBL" id="CP017696">
    <property type="protein sequence ID" value="ATO42034.1"/>
    <property type="molecule type" value="Genomic_DNA"/>
</dbReference>
<gene>
    <name evidence="1" type="ORF">BA20089_07870</name>
</gene>
<sequence length="63" mass="6566">MNDHFAKEWVSGYVGGVAVIPPAAVATTVHDGFEEKAPSLWPPMHAGSLAAGGVGPEFYWALA</sequence>
<dbReference type="Proteomes" id="UP000224056">
    <property type="component" value="Chromosome"/>
</dbReference>
<accession>A0AAD0EVG5</accession>